<evidence type="ECO:0000256" key="3">
    <source>
        <dbReference type="ARBA" id="ARBA00022839"/>
    </source>
</evidence>
<dbReference type="Gene3D" id="3.30.420.10">
    <property type="entry name" value="Ribonuclease H-like superfamily/Ribonuclease H"/>
    <property type="match status" value="1"/>
</dbReference>
<dbReference type="GO" id="GO:0003676">
    <property type="term" value="F:nucleic acid binding"/>
    <property type="evidence" value="ECO:0007669"/>
    <property type="project" value="InterPro"/>
</dbReference>
<dbReference type="SMART" id="SM00479">
    <property type="entry name" value="EXOIII"/>
    <property type="match status" value="1"/>
</dbReference>
<dbReference type="AlphaFoldDB" id="A0A6C0L067"/>
<dbReference type="Pfam" id="PF00929">
    <property type="entry name" value="RNase_T"/>
    <property type="match status" value="1"/>
</dbReference>
<feature type="domain" description="Exonuclease" evidence="4">
    <location>
        <begin position="1"/>
        <end position="191"/>
    </location>
</feature>
<keyword evidence="2" id="KW-0378">Hydrolase</keyword>
<protein>
    <recommendedName>
        <fullName evidence="4">Exonuclease domain-containing protein</fullName>
    </recommendedName>
</protein>
<dbReference type="PANTHER" id="PTHR30231:SF4">
    <property type="entry name" value="PROTEIN NEN2"/>
    <property type="match status" value="1"/>
</dbReference>
<dbReference type="EMBL" id="MN741019">
    <property type="protein sequence ID" value="QHU22933.1"/>
    <property type="molecule type" value="Genomic_DNA"/>
</dbReference>
<dbReference type="SUPFAM" id="SSF53098">
    <property type="entry name" value="Ribonuclease H-like"/>
    <property type="match status" value="1"/>
</dbReference>
<evidence type="ECO:0000256" key="2">
    <source>
        <dbReference type="ARBA" id="ARBA00022801"/>
    </source>
</evidence>
<proteinExistence type="predicted"/>
<evidence type="ECO:0000259" key="4">
    <source>
        <dbReference type="SMART" id="SM00479"/>
    </source>
</evidence>
<name>A0A6C0L067_9ZZZZ</name>
<dbReference type="CDD" id="cd06127">
    <property type="entry name" value="DEDDh"/>
    <property type="match status" value="1"/>
</dbReference>
<dbReference type="GO" id="GO:0008408">
    <property type="term" value="F:3'-5' exonuclease activity"/>
    <property type="evidence" value="ECO:0007669"/>
    <property type="project" value="TreeGrafter"/>
</dbReference>
<evidence type="ECO:0000313" key="5">
    <source>
        <dbReference type="EMBL" id="QHU22933.1"/>
    </source>
</evidence>
<accession>A0A6C0L067</accession>
<keyword evidence="1" id="KW-0540">Nuclease</keyword>
<dbReference type="InterPro" id="IPR013520">
    <property type="entry name" value="Ribonucl_H"/>
</dbReference>
<evidence type="ECO:0000256" key="1">
    <source>
        <dbReference type="ARBA" id="ARBA00022722"/>
    </source>
</evidence>
<dbReference type="InterPro" id="IPR012337">
    <property type="entry name" value="RNaseH-like_sf"/>
</dbReference>
<dbReference type="PANTHER" id="PTHR30231">
    <property type="entry name" value="DNA POLYMERASE III SUBUNIT EPSILON"/>
    <property type="match status" value="1"/>
</dbReference>
<organism evidence="5">
    <name type="scientific">viral metagenome</name>
    <dbReference type="NCBI Taxonomy" id="1070528"/>
    <lineage>
        <taxon>unclassified sequences</taxon>
        <taxon>metagenomes</taxon>
        <taxon>organismal metagenomes</taxon>
    </lineage>
</organism>
<sequence>MALVIDCETTGLPVIGGGGHFLPPNETKYYECSRVIELGYGILSKKNNTLNIKNQKSMLILPDNYVIKNSNIHGIEQEMAIEKGKPINEIFDIFSKDLDKVHTVLAYNADFDVNVLLSEAYRYKRFDFIKKFKQKKFICVLKLARKKLKLNSYKLINVYNTLYKKDVKQKHRTEDDVKLCSEVFFKMKESN</sequence>
<dbReference type="InterPro" id="IPR036397">
    <property type="entry name" value="RNaseH_sf"/>
</dbReference>
<reference evidence="5" key="1">
    <citation type="journal article" date="2020" name="Nature">
        <title>Giant virus diversity and host interactions through global metagenomics.</title>
        <authorList>
            <person name="Schulz F."/>
            <person name="Roux S."/>
            <person name="Paez-Espino D."/>
            <person name="Jungbluth S."/>
            <person name="Walsh D.A."/>
            <person name="Denef V.J."/>
            <person name="McMahon K.D."/>
            <person name="Konstantinidis K.T."/>
            <person name="Eloe-Fadrosh E.A."/>
            <person name="Kyrpides N.C."/>
            <person name="Woyke T."/>
        </authorList>
    </citation>
    <scope>NUCLEOTIDE SEQUENCE</scope>
    <source>
        <strain evidence="5">GVMAG-S-ERX555907-63</strain>
    </source>
</reference>
<keyword evidence="3" id="KW-0269">Exonuclease</keyword>